<evidence type="ECO:0000313" key="5">
    <source>
        <dbReference type="Proteomes" id="UP001596523"/>
    </source>
</evidence>
<dbReference type="EMBL" id="JBHTCF010000006">
    <property type="protein sequence ID" value="MFC7305921.1"/>
    <property type="molecule type" value="Genomic_DNA"/>
</dbReference>
<proteinExistence type="predicted"/>
<evidence type="ECO:0000313" key="4">
    <source>
        <dbReference type="EMBL" id="MFC7305921.1"/>
    </source>
</evidence>
<accession>A0ABW2JIJ6</accession>
<comment type="caution">
    <text evidence="4">The sequence shown here is derived from an EMBL/GenBank/DDBJ whole genome shotgun (WGS) entry which is preliminary data.</text>
</comment>
<evidence type="ECO:0000256" key="3">
    <source>
        <dbReference type="SAM" id="SignalP"/>
    </source>
</evidence>
<keyword evidence="2" id="KW-1133">Transmembrane helix</keyword>
<evidence type="ECO:0000256" key="2">
    <source>
        <dbReference type="SAM" id="Phobius"/>
    </source>
</evidence>
<feature type="signal peptide" evidence="3">
    <location>
        <begin position="1"/>
        <end position="28"/>
    </location>
</feature>
<feature type="chain" id="PRO_5045339098" evidence="3">
    <location>
        <begin position="29"/>
        <end position="477"/>
    </location>
</feature>
<reference evidence="5" key="1">
    <citation type="journal article" date="2019" name="Int. J. Syst. Evol. Microbiol.">
        <title>The Global Catalogue of Microorganisms (GCM) 10K type strain sequencing project: providing services to taxonomists for standard genome sequencing and annotation.</title>
        <authorList>
            <consortium name="The Broad Institute Genomics Platform"/>
            <consortium name="The Broad Institute Genome Sequencing Center for Infectious Disease"/>
            <person name="Wu L."/>
            <person name="Ma J."/>
        </authorList>
    </citation>
    <scope>NUCLEOTIDE SEQUENCE [LARGE SCALE GENOMIC DNA]</scope>
    <source>
        <strain evidence="5">SYNS20</strain>
    </source>
</reference>
<name>A0ABW2JIJ6_9ACTN</name>
<dbReference type="RefSeq" id="WP_381831283.1">
    <property type="nucleotide sequence ID" value="NZ_JBHTCF010000006.1"/>
</dbReference>
<sequence>MKWRGRGRWVASAMAVCGLALLQVPASAADEPSPYRFAKDAQRIDGAETPGDAPQLNPGPAYRSSIGPGRRLYYRVELDGASSAYASAVAVPGAGSQVAYGDGITVMLQDQQGKSCGSVSDASFGSADYPTPLAASVGRLIEEGSRRCQEPGQYYVLIQRESAQDSTRGDWDLELTFDEEPALASGGGRAPESMDPVAPPLPSGAAKRAAGGSGFNDARILKKGVWEDTLRPGESLFYRVPVDWGQQLSAQAELGSAPNGAGGGVGLGVKALNLTLHNPVRAPVTTAGTNYRGEPASAVLDAVAPVAYENRLASKSEIKEMRFPGSYYLKVTLDPKLREKYGDKGLPVTLSVGVTGQPKTDVAYAEDPGIFQVFDGGENAPVGGGGAEGDSSGGGGSDAMKVVAASGIGTGTLLVLVLVLWTVLARRHAASAAAKAAQAAQASAPAPAPASSSSPVAGQEAADRGRASMTYGPPQAW</sequence>
<keyword evidence="5" id="KW-1185">Reference proteome</keyword>
<dbReference type="Proteomes" id="UP001596523">
    <property type="component" value="Unassembled WGS sequence"/>
</dbReference>
<keyword evidence="3" id="KW-0732">Signal</keyword>
<feature type="compositionally biased region" description="Gly residues" evidence="1">
    <location>
        <begin position="382"/>
        <end position="396"/>
    </location>
</feature>
<protein>
    <submittedName>
        <fullName evidence="4">Uncharacterized protein</fullName>
    </submittedName>
</protein>
<feature type="transmembrane region" description="Helical" evidence="2">
    <location>
        <begin position="402"/>
        <end position="425"/>
    </location>
</feature>
<feature type="region of interest" description="Disordered" evidence="1">
    <location>
        <begin position="445"/>
        <end position="477"/>
    </location>
</feature>
<keyword evidence="2" id="KW-0472">Membrane</keyword>
<evidence type="ECO:0000256" key="1">
    <source>
        <dbReference type="SAM" id="MobiDB-lite"/>
    </source>
</evidence>
<organism evidence="4 5">
    <name type="scientific">Streptomyces monticola</name>
    <dbReference type="NCBI Taxonomy" id="2666263"/>
    <lineage>
        <taxon>Bacteria</taxon>
        <taxon>Bacillati</taxon>
        <taxon>Actinomycetota</taxon>
        <taxon>Actinomycetes</taxon>
        <taxon>Kitasatosporales</taxon>
        <taxon>Streptomycetaceae</taxon>
        <taxon>Streptomyces</taxon>
    </lineage>
</organism>
<keyword evidence="2" id="KW-0812">Transmembrane</keyword>
<feature type="region of interest" description="Disordered" evidence="1">
    <location>
        <begin position="45"/>
        <end position="64"/>
    </location>
</feature>
<gene>
    <name evidence="4" type="ORF">ACFQVC_17055</name>
</gene>
<feature type="region of interest" description="Disordered" evidence="1">
    <location>
        <begin position="375"/>
        <end position="396"/>
    </location>
</feature>
<feature type="compositionally biased region" description="Low complexity" evidence="1">
    <location>
        <begin position="445"/>
        <end position="455"/>
    </location>
</feature>